<dbReference type="SMART" id="SM00917">
    <property type="entry name" value="LeuA_dimer"/>
    <property type="match status" value="1"/>
</dbReference>
<dbReference type="GO" id="GO:0030145">
    <property type="term" value="F:manganese ion binding"/>
    <property type="evidence" value="ECO:0007669"/>
    <property type="project" value="UniProtKB-UniRule"/>
</dbReference>
<evidence type="ECO:0000256" key="1">
    <source>
        <dbReference type="ARBA" id="ARBA00004689"/>
    </source>
</evidence>
<dbReference type="InterPro" id="IPR054691">
    <property type="entry name" value="LeuA/HCS_post-cat"/>
</dbReference>
<dbReference type="EC" id="2.3.3.13" evidence="3 11"/>
<keyword evidence="7 11" id="KW-0808">Transferase</keyword>
<dbReference type="PANTHER" id="PTHR10277:SF9">
    <property type="entry name" value="2-ISOPROPYLMALATE SYNTHASE 1, CHLOROPLASTIC-RELATED"/>
    <property type="match status" value="1"/>
</dbReference>
<dbReference type="InterPro" id="IPR050073">
    <property type="entry name" value="2-IPM_HCS-like"/>
</dbReference>
<dbReference type="Pfam" id="PF00682">
    <property type="entry name" value="HMGL-like"/>
    <property type="match status" value="1"/>
</dbReference>
<keyword evidence="12" id="KW-0175">Coiled coil</keyword>
<dbReference type="GO" id="GO:0009098">
    <property type="term" value="P:L-leucine biosynthetic process"/>
    <property type="evidence" value="ECO:0007669"/>
    <property type="project" value="UniProtKB-UniRule"/>
</dbReference>
<evidence type="ECO:0000313" key="15">
    <source>
        <dbReference type="Proteomes" id="UP000189810"/>
    </source>
</evidence>
<keyword evidence="15" id="KW-1185">Reference proteome</keyword>
<dbReference type="Pfam" id="PF08502">
    <property type="entry name" value="LeuA_dimer"/>
    <property type="match status" value="1"/>
</dbReference>
<dbReference type="RefSeq" id="WP_079654091.1">
    <property type="nucleotide sequence ID" value="NZ_LT670846.1"/>
</dbReference>
<evidence type="ECO:0000256" key="10">
    <source>
        <dbReference type="ARBA" id="ARBA00023304"/>
    </source>
</evidence>
<dbReference type="Gene3D" id="3.20.20.70">
    <property type="entry name" value="Aldolase class I"/>
    <property type="match status" value="1"/>
</dbReference>
<dbReference type="GO" id="GO:0003852">
    <property type="term" value="F:2-isopropylmalate synthase activity"/>
    <property type="evidence" value="ECO:0007669"/>
    <property type="project" value="UniProtKB-UniRule"/>
</dbReference>
<dbReference type="EMBL" id="LT670846">
    <property type="protein sequence ID" value="SHK42167.1"/>
    <property type="molecule type" value="Genomic_DNA"/>
</dbReference>
<keyword evidence="6 11" id="KW-0028">Amino-acid biosynthesis</keyword>
<keyword evidence="10 11" id="KW-0100">Branched-chain amino acid biosynthesis</keyword>
<dbReference type="SUPFAM" id="SSF110921">
    <property type="entry name" value="2-isopropylmalate synthase LeuA, allosteric (dimerisation) domain"/>
    <property type="match status" value="1"/>
</dbReference>
<dbReference type="PROSITE" id="PS50991">
    <property type="entry name" value="PYR_CT"/>
    <property type="match status" value="1"/>
</dbReference>
<feature type="binding site" evidence="11">
    <location>
        <position position="237"/>
    </location>
    <ligand>
        <name>Mn(2+)</name>
        <dbReference type="ChEBI" id="CHEBI:29035"/>
    </ligand>
</feature>
<evidence type="ECO:0000256" key="4">
    <source>
        <dbReference type="ARBA" id="ARBA00018198"/>
    </source>
</evidence>
<dbReference type="InterPro" id="IPR002034">
    <property type="entry name" value="AIPM/Hcit_synth_CS"/>
</dbReference>
<dbReference type="CDD" id="cd07940">
    <property type="entry name" value="DRE_TIM_IPMS"/>
    <property type="match status" value="1"/>
</dbReference>
<dbReference type="SUPFAM" id="SSF51569">
    <property type="entry name" value="Aldolase"/>
    <property type="match status" value="1"/>
</dbReference>
<keyword evidence="11" id="KW-0963">Cytoplasm</keyword>
<evidence type="ECO:0000256" key="2">
    <source>
        <dbReference type="ARBA" id="ARBA00009396"/>
    </source>
</evidence>
<comment type="catalytic activity">
    <reaction evidence="11">
        <text>3-methyl-2-oxobutanoate + acetyl-CoA + H2O = (2S)-2-isopropylmalate + CoA + H(+)</text>
        <dbReference type="Rhea" id="RHEA:21524"/>
        <dbReference type="ChEBI" id="CHEBI:1178"/>
        <dbReference type="ChEBI" id="CHEBI:11851"/>
        <dbReference type="ChEBI" id="CHEBI:15377"/>
        <dbReference type="ChEBI" id="CHEBI:15378"/>
        <dbReference type="ChEBI" id="CHEBI:57287"/>
        <dbReference type="ChEBI" id="CHEBI:57288"/>
        <dbReference type="EC" id="2.3.3.13"/>
    </reaction>
</comment>
<evidence type="ECO:0000259" key="13">
    <source>
        <dbReference type="PROSITE" id="PS50991"/>
    </source>
</evidence>
<dbReference type="InterPro" id="IPR013785">
    <property type="entry name" value="Aldolase_TIM"/>
</dbReference>
<dbReference type="GO" id="GO:0003985">
    <property type="term" value="F:acetyl-CoA C-acetyltransferase activity"/>
    <property type="evidence" value="ECO:0007669"/>
    <property type="project" value="UniProtKB-UniRule"/>
</dbReference>
<dbReference type="PROSITE" id="PS00815">
    <property type="entry name" value="AIPM_HOMOCIT_SYNTH_1"/>
    <property type="match status" value="1"/>
</dbReference>
<evidence type="ECO:0000313" key="14">
    <source>
        <dbReference type="EMBL" id="SHK42167.1"/>
    </source>
</evidence>
<proteinExistence type="inferred from homology"/>
<dbReference type="Pfam" id="PF22617">
    <property type="entry name" value="HCS_D2"/>
    <property type="match status" value="1"/>
</dbReference>
<comment type="subunit">
    <text evidence="11">Homodimer.</text>
</comment>
<protein>
    <recommendedName>
        <fullName evidence="4 11">2-isopropylmalate synthase</fullName>
        <ecNumber evidence="3 11">2.3.3.13</ecNumber>
    </recommendedName>
    <alternativeName>
        <fullName evidence="11">Alpha-IPM synthase</fullName>
    </alternativeName>
    <alternativeName>
        <fullName evidence="11">Alpha-isopropylmalate synthase</fullName>
    </alternativeName>
</protein>
<evidence type="ECO:0000256" key="6">
    <source>
        <dbReference type="ARBA" id="ARBA00022605"/>
    </source>
</evidence>
<feature type="coiled-coil region" evidence="12">
    <location>
        <begin position="346"/>
        <end position="373"/>
    </location>
</feature>
<dbReference type="OrthoDB" id="9804858at2"/>
<dbReference type="InterPro" id="IPR000891">
    <property type="entry name" value="PYR_CT"/>
</dbReference>
<dbReference type="Gene3D" id="3.30.160.270">
    <property type="match status" value="1"/>
</dbReference>
<feature type="binding site" evidence="11">
    <location>
        <position position="13"/>
    </location>
    <ligand>
        <name>Mn(2+)</name>
        <dbReference type="ChEBI" id="CHEBI:29035"/>
    </ligand>
</feature>
<dbReference type="FunFam" id="1.10.238.260:FF:000001">
    <property type="entry name" value="2-isopropylmalate synthase"/>
    <property type="match status" value="1"/>
</dbReference>
<organism evidence="14 15">
    <name type="scientific">Thermocrinis minervae</name>
    <dbReference type="NCBI Taxonomy" id="381751"/>
    <lineage>
        <taxon>Bacteria</taxon>
        <taxon>Pseudomonadati</taxon>
        <taxon>Aquificota</taxon>
        <taxon>Aquificia</taxon>
        <taxon>Aquificales</taxon>
        <taxon>Aquificaceae</taxon>
        <taxon>Thermocrinis</taxon>
    </lineage>
</organism>
<accession>A0A1M6SCA8</accession>
<dbReference type="NCBIfam" id="NF002087">
    <property type="entry name" value="PRK00915.1-4"/>
    <property type="match status" value="1"/>
</dbReference>
<name>A0A1M6SCA8_9AQUI</name>
<evidence type="ECO:0000256" key="3">
    <source>
        <dbReference type="ARBA" id="ARBA00012973"/>
    </source>
</evidence>
<keyword evidence="8 11" id="KW-0479">Metal-binding</keyword>
<feature type="binding site" evidence="11">
    <location>
        <position position="201"/>
    </location>
    <ligand>
        <name>Mn(2+)</name>
        <dbReference type="ChEBI" id="CHEBI:29035"/>
    </ligand>
</feature>
<evidence type="ECO:0000256" key="5">
    <source>
        <dbReference type="ARBA" id="ARBA00022430"/>
    </source>
</evidence>
<dbReference type="FunFam" id="3.20.20.70:FF:000010">
    <property type="entry name" value="2-isopropylmalate synthase"/>
    <property type="match status" value="1"/>
</dbReference>
<feature type="binding site" evidence="11">
    <location>
        <position position="203"/>
    </location>
    <ligand>
        <name>Mn(2+)</name>
        <dbReference type="ChEBI" id="CHEBI:29035"/>
    </ligand>
</feature>
<dbReference type="AlphaFoldDB" id="A0A1M6SCA8"/>
<dbReference type="InterPro" id="IPR036230">
    <property type="entry name" value="LeuA_allosteric_dom_sf"/>
</dbReference>
<evidence type="ECO:0000256" key="9">
    <source>
        <dbReference type="ARBA" id="ARBA00023211"/>
    </source>
</evidence>
<gene>
    <name evidence="11" type="primary">leuA</name>
    <name evidence="14" type="ORF">SAMN05444391_0965</name>
</gene>
<keyword evidence="9 11" id="KW-0464">Manganese</keyword>
<dbReference type="STRING" id="381751.SAMN05444391_0965"/>
<reference evidence="14 15" key="1">
    <citation type="submission" date="2016-11" db="EMBL/GenBank/DDBJ databases">
        <authorList>
            <person name="Jaros S."/>
            <person name="Januszkiewicz K."/>
            <person name="Wedrychowicz H."/>
        </authorList>
    </citation>
    <scope>NUCLEOTIDE SEQUENCE [LARGE SCALE GENOMIC DNA]</scope>
    <source>
        <strain evidence="14 15">DSM 19557</strain>
    </source>
</reference>
<dbReference type="PROSITE" id="PS00816">
    <property type="entry name" value="AIPM_HOMOCIT_SYNTH_2"/>
    <property type="match status" value="1"/>
</dbReference>
<dbReference type="NCBIfam" id="NF002086">
    <property type="entry name" value="PRK00915.1-3"/>
    <property type="match status" value="1"/>
</dbReference>
<dbReference type="NCBIfam" id="NF002085">
    <property type="entry name" value="PRK00915.1-2"/>
    <property type="match status" value="1"/>
</dbReference>
<feature type="region of interest" description="Regulatory domain" evidence="11">
    <location>
        <begin position="393"/>
        <end position="519"/>
    </location>
</feature>
<evidence type="ECO:0000256" key="8">
    <source>
        <dbReference type="ARBA" id="ARBA00022723"/>
    </source>
</evidence>
<dbReference type="GO" id="GO:0005737">
    <property type="term" value="C:cytoplasm"/>
    <property type="evidence" value="ECO:0007669"/>
    <property type="project" value="UniProtKB-UniRule"/>
</dbReference>
<dbReference type="Gene3D" id="1.10.238.260">
    <property type="match status" value="1"/>
</dbReference>
<dbReference type="HAMAP" id="MF_01025">
    <property type="entry name" value="LeuA_type1"/>
    <property type="match status" value="1"/>
</dbReference>
<dbReference type="InterPro" id="IPR013709">
    <property type="entry name" value="2-isopropylmalate_synth_dimer"/>
</dbReference>
<comment type="similarity">
    <text evidence="2 11">Belongs to the alpha-IPM synthase/homocitrate synthase family. LeuA type 1 subfamily.</text>
</comment>
<feature type="domain" description="Pyruvate carboxyltransferase" evidence="13">
    <location>
        <begin position="4"/>
        <end position="267"/>
    </location>
</feature>
<dbReference type="PANTHER" id="PTHR10277">
    <property type="entry name" value="HOMOCITRATE SYNTHASE-RELATED"/>
    <property type="match status" value="1"/>
</dbReference>
<dbReference type="NCBIfam" id="TIGR00973">
    <property type="entry name" value="leuA_bact"/>
    <property type="match status" value="1"/>
</dbReference>
<evidence type="ECO:0000256" key="11">
    <source>
        <dbReference type="HAMAP-Rule" id="MF_01025"/>
    </source>
</evidence>
<dbReference type="UniPathway" id="UPA00048">
    <property type="reaction ID" value="UER00070"/>
</dbReference>
<comment type="pathway">
    <text evidence="1 11">Amino-acid biosynthesis; L-leucine biosynthesis; L-leucine from 3-methyl-2-oxobutanoate: step 1/4.</text>
</comment>
<keyword evidence="5 11" id="KW-0432">Leucine biosynthesis</keyword>
<evidence type="ECO:0000256" key="7">
    <source>
        <dbReference type="ARBA" id="ARBA00022679"/>
    </source>
</evidence>
<comment type="function">
    <text evidence="11">Catalyzes the condensation of the acetyl group of acetyl-CoA with 3-methyl-2-oxobutanoate (2-ketoisovalerate) to form 3-carboxy-3-hydroxy-4-methylpentanoate (2-isopropylmalate).</text>
</comment>
<comment type="cofactor">
    <cofactor evidence="11">
        <name>Mn(2+)</name>
        <dbReference type="ChEBI" id="CHEBI:29035"/>
    </cofactor>
</comment>
<sequence length="519" mass="57540">MERVYIFDTTLRDGEQAPGFSMTTEEKLQMAHQLAKLGVDVIEAGFAAASKGDFEAINLIASEVKGPVICSLARALEKDIEIAAQALAPAERKRIHTFIATSEIHMKYKLRMSEEEVLERAKKAVEFARRFTDDVEFSCEDATRSQREFLYRVIETAIKAGATVINIPDTVGYAVPEEFGKLIEDILNNVPNVDKAIISVHCHDDLGLAVANSLTAVKHGARQVECTINGIGERAGNAALEEIVMAIKVRKDYFKDLYTGVNTKELYKTSRLLCRITGSFVPPNKAIVGDNAFAHESGIHQHGVLSHRLTYEIINPEDVGFPSTRIVLGKHSGRHALKAKLKEMGYDFTEEDLDRLFEKFKALADKKKEVYEEDLEALIYEEFVKVPEKEPIKIVHYQVQTGDNMLPTATVVLTYNSETKTATSTGNGPVDAVIKAIQKALGIEPKLVDFSIKALTPNTDAQAEARLVIELDGIRASGRGIDVDIIKASVNGFIDALNRVLMRKYYILSRAKIREEGTV</sequence>
<evidence type="ECO:0000256" key="12">
    <source>
        <dbReference type="SAM" id="Coils"/>
    </source>
</evidence>
<dbReference type="InterPro" id="IPR005671">
    <property type="entry name" value="LeuA_bact_synth"/>
</dbReference>
<dbReference type="Proteomes" id="UP000189810">
    <property type="component" value="Chromosome I"/>
</dbReference>